<dbReference type="InterPro" id="IPR046960">
    <property type="entry name" value="PPR_At4g14850-like_plant"/>
</dbReference>
<proteinExistence type="predicted"/>
<gene>
    <name evidence="3" type="ORF">Gorai_011439</name>
</gene>
<dbReference type="PANTHER" id="PTHR47926">
    <property type="entry name" value="PENTATRICOPEPTIDE REPEAT-CONTAINING PROTEIN"/>
    <property type="match status" value="1"/>
</dbReference>
<accession>A0A7J8PZM6</accession>
<evidence type="ECO:0000256" key="2">
    <source>
        <dbReference type="PROSITE-ProRule" id="PRU00708"/>
    </source>
</evidence>
<dbReference type="EMBL" id="JABEZZ010000009">
    <property type="protein sequence ID" value="MBA0594536.1"/>
    <property type="molecule type" value="Genomic_DNA"/>
</dbReference>
<evidence type="ECO:0008006" key="5">
    <source>
        <dbReference type="Google" id="ProtNLM"/>
    </source>
</evidence>
<comment type="caution">
    <text evidence="3">The sequence shown here is derived from an EMBL/GenBank/DDBJ whole genome shotgun (WGS) entry which is preliminary data.</text>
</comment>
<dbReference type="NCBIfam" id="TIGR00756">
    <property type="entry name" value="PPR"/>
    <property type="match status" value="1"/>
</dbReference>
<sequence>MRIFWLALKLGFELDIFVTASLVHVYTRFRALSYALKLFDDMPVRDMVSWNAMIFGSYQNGNATEALDVLNKMRLEGIMLDLITIIGVGVVSVQCFDQNKALVSFYNMQLIGISPDYLVLLFLLNKVKTTMPKQRFKVCVCWRRVFKTRMVEPPLDIKNAFYSFSPSGMITVDDLL</sequence>
<dbReference type="Proteomes" id="UP000593578">
    <property type="component" value="Unassembled WGS sequence"/>
</dbReference>
<dbReference type="AlphaFoldDB" id="A0A7J8PZM6"/>
<keyword evidence="1" id="KW-0677">Repeat</keyword>
<evidence type="ECO:0000313" key="3">
    <source>
        <dbReference type="EMBL" id="MBA0594536.1"/>
    </source>
</evidence>
<dbReference type="GO" id="GO:0009451">
    <property type="term" value="P:RNA modification"/>
    <property type="evidence" value="ECO:0007669"/>
    <property type="project" value="InterPro"/>
</dbReference>
<feature type="repeat" description="PPR" evidence="2">
    <location>
        <begin position="46"/>
        <end position="80"/>
    </location>
</feature>
<dbReference type="InterPro" id="IPR002885">
    <property type="entry name" value="PPR_rpt"/>
</dbReference>
<dbReference type="GO" id="GO:0003723">
    <property type="term" value="F:RNA binding"/>
    <property type="evidence" value="ECO:0007669"/>
    <property type="project" value="InterPro"/>
</dbReference>
<evidence type="ECO:0000256" key="1">
    <source>
        <dbReference type="ARBA" id="ARBA00022737"/>
    </source>
</evidence>
<dbReference type="Pfam" id="PF01535">
    <property type="entry name" value="PPR"/>
    <property type="match status" value="2"/>
</dbReference>
<name>A0A7J8PZM6_GOSRA</name>
<protein>
    <recommendedName>
        <fullName evidence="5">Pentatricopeptide repeat-containing protein</fullName>
    </recommendedName>
</protein>
<evidence type="ECO:0000313" key="4">
    <source>
        <dbReference type="Proteomes" id="UP000593578"/>
    </source>
</evidence>
<dbReference type="PROSITE" id="PS51375">
    <property type="entry name" value="PPR"/>
    <property type="match status" value="1"/>
</dbReference>
<dbReference type="Gene3D" id="1.25.40.10">
    <property type="entry name" value="Tetratricopeptide repeat domain"/>
    <property type="match status" value="1"/>
</dbReference>
<dbReference type="InterPro" id="IPR011990">
    <property type="entry name" value="TPR-like_helical_dom_sf"/>
</dbReference>
<organism evidence="3 4">
    <name type="scientific">Gossypium raimondii</name>
    <name type="common">Peruvian cotton</name>
    <name type="synonym">Gossypium klotzschianum subsp. raimondii</name>
    <dbReference type="NCBI Taxonomy" id="29730"/>
    <lineage>
        <taxon>Eukaryota</taxon>
        <taxon>Viridiplantae</taxon>
        <taxon>Streptophyta</taxon>
        <taxon>Embryophyta</taxon>
        <taxon>Tracheophyta</taxon>
        <taxon>Spermatophyta</taxon>
        <taxon>Magnoliopsida</taxon>
        <taxon>eudicotyledons</taxon>
        <taxon>Gunneridae</taxon>
        <taxon>Pentapetalae</taxon>
        <taxon>rosids</taxon>
        <taxon>malvids</taxon>
        <taxon>Malvales</taxon>
        <taxon>Malvaceae</taxon>
        <taxon>Malvoideae</taxon>
        <taxon>Gossypium</taxon>
    </lineage>
</organism>
<feature type="non-terminal residue" evidence="3">
    <location>
        <position position="1"/>
    </location>
</feature>
<reference evidence="3 4" key="1">
    <citation type="journal article" date="2019" name="Genome Biol. Evol.">
        <title>Insights into the evolution of the New World diploid cottons (Gossypium, subgenus Houzingenia) based on genome sequencing.</title>
        <authorList>
            <person name="Grover C.E."/>
            <person name="Arick M.A. 2nd"/>
            <person name="Thrash A."/>
            <person name="Conover J.L."/>
            <person name="Sanders W.S."/>
            <person name="Peterson D.G."/>
            <person name="Frelichowski J.E."/>
            <person name="Scheffler J.A."/>
            <person name="Scheffler B.E."/>
            <person name="Wendel J.F."/>
        </authorList>
    </citation>
    <scope>NUCLEOTIDE SEQUENCE [LARGE SCALE GENOMIC DNA]</scope>
    <source>
        <strain evidence="3">8</strain>
        <tissue evidence="3">Leaf</tissue>
    </source>
</reference>